<proteinExistence type="predicted"/>
<organism evidence="1 2">
    <name type="scientific">Cladophialophora bantiana (strain ATCC 10958 / CBS 173.52 / CDC B-1940 / NIH 8579)</name>
    <name type="common">Xylohypha bantiana</name>
    <dbReference type="NCBI Taxonomy" id="1442370"/>
    <lineage>
        <taxon>Eukaryota</taxon>
        <taxon>Fungi</taxon>
        <taxon>Dikarya</taxon>
        <taxon>Ascomycota</taxon>
        <taxon>Pezizomycotina</taxon>
        <taxon>Eurotiomycetes</taxon>
        <taxon>Chaetothyriomycetidae</taxon>
        <taxon>Chaetothyriales</taxon>
        <taxon>Herpotrichiellaceae</taxon>
        <taxon>Cladophialophora</taxon>
    </lineage>
</organism>
<name>A0A0D2G0P4_CLAB1</name>
<dbReference type="OrthoDB" id="5427593at2759"/>
<dbReference type="Proteomes" id="UP000053789">
    <property type="component" value="Unassembled WGS sequence"/>
</dbReference>
<dbReference type="InterPro" id="IPR043129">
    <property type="entry name" value="ATPase_NBD"/>
</dbReference>
<dbReference type="SUPFAM" id="SSF53067">
    <property type="entry name" value="Actin-like ATPase domain"/>
    <property type="match status" value="1"/>
</dbReference>
<dbReference type="GO" id="GO:0006040">
    <property type="term" value="P:amino sugar metabolic process"/>
    <property type="evidence" value="ECO:0007669"/>
    <property type="project" value="InterPro"/>
</dbReference>
<dbReference type="GeneID" id="27700224"/>
<accession>A0A0D2G0P4</accession>
<dbReference type="InterPro" id="IPR005338">
    <property type="entry name" value="Anhydro_N_Ac-Mur_kinase"/>
</dbReference>
<evidence type="ECO:0000313" key="2">
    <source>
        <dbReference type="Proteomes" id="UP000053789"/>
    </source>
</evidence>
<dbReference type="EMBL" id="KN846989">
    <property type="protein sequence ID" value="KIW92312.1"/>
    <property type="molecule type" value="Genomic_DNA"/>
</dbReference>
<evidence type="ECO:0000313" key="1">
    <source>
        <dbReference type="EMBL" id="KIW92312.1"/>
    </source>
</evidence>
<gene>
    <name evidence="1" type="ORF">Z519_07296</name>
</gene>
<dbReference type="HOGENOM" id="CLU_038782_1_0_1"/>
<dbReference type="PANTHER" id="PTHR30605">
    <property type="entry name" value="ANHYDRO-N-ACETYLMURAMIC ACID KINASE"/>
    <property type="match status" value="1"/>
</dbReference>
<dbReference type="AlphaFoldDB" id="A0A0D2G0P4"/>
<dbReference type="RefSeq" id="XP_016618981.1">
    <property type="nucleotide sequence ID" value="XM_016765031.1"/>
</dbReference>
<dbReference type="Gene3D" id="3.30.420.40">
    <property type="match status" value="2"/>
</dbReference>
<dbReference type="GO" id="GO:0009254">
    <property type="term" value="P:peptidoglycan turnover"/>
    <property type="evidence" value="ECO:0007669"/>
    <property type="project" value="InterPro"/>
</dbReference>
<sequence length="426" mass="46104">MPYIIGLNSGSSFDGIDAVLCSINIAPDGHPDRPKYIDGISEPWPEELQPHVLKAFSNELPLFDLCRLNYAAGAAYADITNKLLDKVGMRPEEIDVVGYDGQTIYQEPPNREREREYFASGSKVLVDRWTKGGFACGLFIVESGVVTALTNITTVTQFRPIDHALGGSGAPLMQYLDFCSFRNEGPVVSLNIGGIANLQLADADRHKMMAFDTGPGNVMIDHVMKVREGKPYDAGGALAARGQVIPALLARLEEHEFFLRRPPRSAWRLDFGGEHVDKMLDDYEDASTEDLLATLTLFTAKTIERSVVDFIVPKAPVKTVIASGGGTRNDTLMHHLKERLALHGVALRTSDEYGLPAPFKEAIKFATLAFACMNGLANNIPAAGGASSFAVLGKLSLAPRLAKNGGAVPESVRVQHDREGLSDGAP</sequence>
<protein>
    <recommendedName>
        <fullName evidence="3">Anhydro-N-acetylmuramic acid kinase</fullName>
    </recommendedName>
</protein>
<dbReference type="GO" id="GO:0005524">
    <property type="term" value="F:ATP binding"/>
    <property type="evidence" value="ECO:0007669"/>
    <property type="project" value="InterPro"/>
</dbReference>
<keyword evidence="2" id="KW-1185">Reference proteome</keyword>
<reference evidence="1" key="1">
    <citation type="submission" date="2015-01" db="EMBL/GenBank/DDBJ databases">
        <title>The Genome Sequence of Cladophialophora bantiana CBS 173.52.</title>
        <authorList>
            <consortium name="The Broad Institute Genomics Platform"/>
            <person name="Cuomo C."/>
            <person name="de Hoog S."/>
            <person name="Gorbushina A."/>
            <person name="Stielow B."/>
            <person name="Teixiera M."/>
            <person name="Abouelleil A."/>
            <person name="Chapman S.B."/>
            <person name="Priest M."/>
            <person name="Young S.K."/>
            <person name="Wortman J."/>
            <person name="Nusbaum C."/>
            <person name="Birren B."/>
        </authorList>
    </citation>
    <scope>NUCLEOTIDE SEQUENCE [LARGE SCALE GENOMIC DNA]</scope>
    <source>
        <strain evidence="1">CBS 173.52</strain>
    </source>
</reference>
<dbReference type="VEuPathDB" id="FungiDB:Z519_07296"/>
<dbReference type="PANTHER" id="PTHR30605:SF0">
    <property type="entry name" value="ANHYDRO-N-ACETYLMURAMIC ACID KINASE"/>
    <property type="match status" value="1"/>
</dbReference>
<dbReference type="GO" id="GO:0016773">
    <property type="term" value="F:phosphotransferase activity, alcohol group as acceptor"/>
    <property type="evidence" value="ECO:0007669"/>
    <property type="project" value="InterPro"/>
</dbReference>
<dbReference type="Pfam" id="PF03702">
    <property type="entry name" value="AnmK"/>
    <property type="match status" value="2"/>
</dbReference>
<evidence type="ECO:0008006" key="3">
    <source>
        <dbReference type="Google" id="ProtNLM"/>
    </source>
</evidence>